<feature type="transmembrane region" description="Helical" evidence="2">
    <location>
        <begin position="191"/>
        <end position="214"/>
    </location>
</feature>
<proteinExistence type="predicted"/>
<feature type="transmembrane region" description="Helical" evidence="2">
    <location>
        <begin position="226"/>
        <end position="243"/>
    </location>
</feature>
<feature type="transmembrane region" description="Helical" evidence="2">
    <location>
        <begin position="26"/>
        <end position="48"/>
    </location>
</feature>
<dbReference type="EMBL" id="CP045725">
    <property type="protein sequence ID" value="QGF24072.1"/>
    <property type="molecule type" value="Genomic_DNA"/>
</dbReference>
<dbReference type="PANTHER" id="PTHR36844:SF1">
    <property type="entry name" value="PROTEASE PRSW"/>
    <property type="match status" value="1"/>
</dbReference>
<name>A0A5Q2FB25_9ACTN</name>
<keyword evidence="3" id="KW-0645">Protease</keyword>
<dbReference type="Proteomes" id="UP000386847">
    <property type="component" value="Chromosome"/>
</dbReference>
<evidence type="ECO:0000256" key="1">
    <source>
        <dbReference type="SAM" id="MobiDB-lite"/>
    </source>
</evidence>
<evidence type="ECO:0000313" key="4">
    <source>
        <dbReference type="Proteomes" id="UP000386847"/>
    </source>
</evidence>
<keyword evidence="2" id="KW-1133">Transmembrane helix</keyword>
<sequence>MPPPRWEFGESPWPYRPAQVRMVRRAGAPLAGIILAAIGAALVVFLALSGATSLGTFLGGAVLATVGAVVVIACYLWLDRWEPEPAGYLVWAFLWGGGVATVGAMLIEHGLSTFVFGQVDVLSAAVGAPLAEEGLKGAFLLVMLSGLRRREMTSLTDTLVYAGMSGIGFAFVENLLYFSTSESLGQTTFMFFARILMGAFAHPLFTTLTALGVHASMRQRYGGAKVTLVLLGYAGAVLLHALWNFSSSISIIAYVATYLVVMVPAFVVLSRQAIRSRRLEGMVVRRELPEMVWTGLISPEEAGWLGSLRTRAARTRGLPREEARAVAQFADAVTELAFVRDRIKRGWSTPELQAHQAELAVFVADLHAAAAPVIAPLTGGMPVVRPQAPPPDAPLPFGAGPGRPY</sequence>
<keyword evidence="2" id="KW-0472">Membrane</keyword>
<feature type="transmembrane region" description="Helical" evidence="2">
    <location>
        <begin position="159"/>
        <end position="179"/>
    </location>
</feature>
<feature type="transmembrane region" description="Helical" evidence="2">
    <location>
        <begin position="249"/>
        <end position="269"/>
    </location>
</feature>
<feature type="region of interest" description="Disordered" evidence="1">
    <location>
        <begin position="386"/>
        <end position="405"/>
    </location>
</feature>
<feature type="transmembrane region" description="Helical" evidence="2">
    <location>
        <begin position="127"/>
        <end position="147"/>
    </location>
</feature>
<dbReference type="RefSeq" id="WP_153572601.1">
    <property type="nucleotide sequence ID" value="NZ_CP045725.1"/>
</dbReference>
<keyword evidence="3" id="KW-0482">Metalloprotease</keyword>
<dbReference type="InterPro" id="IPR026898">
    <property type="entry name" value="PrsW"/>
</dbReference>
<keyword evidence="2" id="KW-0812">Transmembrane</keyword>
<feature type="transmembrane region" description="Helical" evidence="2">
    <location>
        <begin position="54"/>
        <end position="76"/>
    </location>
</feature>
<dbReference type="PANTHER" id="PTHR36844">
    <property type="entry name" value="PROTEASE PRSW"/>
    <property type="match status" value="1"/>
</dbReference>
<dbReference type="KEGG" id="rain:Rai3103_10700"/>
<reference evidence="3 4" key="1">
    <citation type="submission" date="2019-10" db="EMBL/GenBank/DDBJ databases">
        <title>Genomic analysis of Raineyella sp. CBA3103.</title>
        <authorList>
            <person name="Roh S.W."/>
        </authorList>
    </citation>
    <scope>NUCLEOTIDE SEQUENCE [LARGE SCALE GENOMIC DNA]</scope>
    <source>
        <strain evidence="3 4">CBA3103</strain>
    </source>
</reference>
<protein>
    <submittedName>
        <fullName evidence="3">PrsW family intramembrane metalloprotease</fullName>
    </submittedName>
</protein>
<feature type="transmembrane region" description="Helical" evidence="2">
    <location>
        <begin position="88"/>
        <end position="107"/>
    </location>
</feature>
<evidence type="ECO:0000256" key="2">
    <source>
        <dbReference type="SAM" id="Phobius"/>
    </source>
</evidence>
<keyword evidence="3" id="KW-0378">Hydrolase</keyword>
<keyword evidence="4" id="KW-1185">Reference proteome</keyword>
<gene>
    <name evidence="3" type="ORF">Rai3103_10700</name>
</gene>
<dbReference type="GO" id="GO:0008237">
    <property type="term" value="F:metallopeptidase activity"/>
    <property type="evidence" value="ECO:0007669"/>
    <property type="project" value="UniProtKB-KW"/>
</dbReference>
<dbReference type="AlphaFoldDB" id="A0A5Q2FB25"/>
<accession>A0A5Q2FB25</accession>
<dbReference type="Pfam" id="PF13367">
    <property type="entry name" value="PrsW-protease"/>
    <property type="match status" value="1"/>
</dbReference>
<dbReference type="GO" id="GO:0006508">
    <property type="term" value="P:proteolysis"/>
    <property type="evidence" value="ECO:0007669"/>
    <property type="project" value="UniProtKB-KW"/>
</dbReference>
<evidence type="ECO:0000313" key="3">
    <source>
        <dbReference type="EMBL" id="QGF24072.1"/>
    </source>
</evidence>
<organism evidence="3 4">
    <name type="scientific">Raineyella fluvialis</name>
    <dbReference type="NCBI Taxonomy" id="2662261"/>
    <lineage>
        <taxon>Bacteria</taxon>
        <taxon>Bacillati</taxon>
        <taxon>Actinomycetota</taxon>
        <taxon>Actinomycetes</taxon>
        <taxon>Propionibacteriales</taxon>
        <taxon>Propionibacteriaceae</taxon>
        <taxon>Raineyella</taxon>
    </lineage>
</organism>